<dbReference type="EMBL" id="CP098242">
    <property type="protein sequence ID" value="WAW09524.1"/>
    <property type="molecule type" value="Genomic_DNA"/>
</dbReference>
<dbReference type="GO" id="GO:0071973">
    <property type="term" value="P:bacterial-type flagellum-dependent cell motility"/>
    <property type="evidence" value="ECO:0007669"/>
    <property type="project" value="InterPro"/>
</dbReference>
<comment type="similarity">
    <text evidence="2 6">Belongs to the flagella basal body rod proteins family.</text>
</comment>
<keyword evidence="9" id="KW-0282">Flagellum</keyword>
<comment type="subunit">
    <text evidence="6">The basal body constitutes a major portion of the flagellar organelle and consists of a number of rings mounted on a central rod.</text>
</comment>
<evidence type="ECO:0000256" key="4">
    <source>
        <dbReference type="ARBA" id="ARBA00023143"/>
    </source>
</evidence>
<reference evidence="9" key="1">
    <citation type="journal article" date="2022" name="Front. Microbiol.">
        <title>New perspectives on an old grouping: The genomic and phenotypic variability of Oxalobacter formigenes and the implications for calcium oxalate stone prevention.</title>
        <authorList>
            <person name="Chmiel J.A."/>
            <person name="Carr C."/>
            <person name="Stuivenberg G.A."/>
            <person name="Venema R."/>
            <person name="Chanyi R.M."/>
            <person name="Al K.F."/>
            <person name="Giguere D."/>
            <person name="Say H."/>
            <person name="Akouris P.P."/>
            <person name="Dominguez Romero S.A."/>
            <person name="Kwong A."/>
            <person name="Tai V."/>
            <person name="Koval S.F."/>
            <person name="Razvi H."/>
            <person name="Bjazevic J."/>
            <person name="Burton J.P."/>
        </authorList>
    </citation>
    <scope>NUCLEOTIDE SEQUENCE</scope>
    <source>
        <strain evidence="9">WoOx3</strain>
    </source>
</reference>
<gene>
    <name evidence="9" type="primary">flgB</name>
    <name evidence="9" type="ORF">NB640_09790</name>
</gene>
<keyword evidence="9" id="KW-0966">Cell projection</keyword>
<name>A0A9E9P255_9BURK</name>
<accession>A0A9E9P255</accession>
<keyword evidence="4 6" id="KW-0975">Bacterial flagellum</keyword>
<comment type="function">
    <text evidence="5 6">Structural component of flagellum, the bacterial motility apparatus. Part of the rod structure of flagellar basal body.</text>
</comment>
<dbReference type="Pfam" id="PF00460">
    <property type="entry name" value="Flg_bb_rod"/>
    <property type="match status" value="1"/>
</dbReference>
<protein>
    <recommendedName>
        <fullName evidence="3 6">Flagellar basal body rod protein FlgB</fullName>
    </recommendedName>
</protein>
<evidence type="ECO:0000256" key="2">
    <source>
        <dbReference type="ARBA" id="ARBA00009677"/>
    </source>
</evidence>
<sequence length="141" mass="15208">MAGKLDELLGFHEAALRVRSQRQQVLASNIANADTPNYHARDIDFKAALQVALGQAKPGENRLSLTDSEHKPEAGIGGEAGVDMVAGVPLLYRKMHQGSVDNNTVDMDVERNQFADNALRYEAGISIISNQIKNLLAVIAG</sequence>
<proteinExistence type="inferred from homology"/>
<dbReference type="NCBIfam" id="TIGR01396">
    <property type="entry name" value="FlgB"/>
    <property type="match status" value="1"/>
</dbReference>
<feature type="region of interest" description="Disordered" evidence="7">
    <location>
        <begin position="59"/>
        <end position="78"/>
    </location>
</feature>
<dbReference type="RefSeq" id="WP_269308524.1">
    <property type="nucleotide sequence ID" value="NZ_CP098242.1"/>
</dbReference>
<dbReference type="PANTHER" id="PTHR30435:SF12">
    <property type="entry name" value="FLAGELLAR BASAL BODY ROD PROTEIN FLGB"/>
    <property type="match status" value="1"/>
</dbReference>
<dbReference type="InterPro" id="IPR001444">
    <property type="entry name" value="Flag_bb_rod_N"/>
</dbReference>
<dbReference type="PANTHER" id="PTHR30435">
    <property type="entry name" value="FLAGELLAR PROTEIN"/>
    <property type="match status" value="1"/>
</dbReference>
<organism evidence="9 10">
    <name type="scientific">Oxalobacter vibrioformis</name>
    <dbReference type="NCBI Taxonomy" id="933080"/>
    <lineage>
        <taxon>Bacteria</taxon>
        <taxon>Pseudomonadati</taxon>
        <taxon>Pseudomonadota</taxon>
        <taxon>Betaproteobacteria</taxon>
        <taxon>Burkholderiales</taxon>
        <taxon>Oxalobacteraceae</taxon>
        <taxon>Oxalobacter</taxon>
    </lineage>
</organism>
<dbReference type="InterPro" id="IPR006300">
    <property type="entry name" value="FlgB"/>
</dbReference>
<dbReference type="KEGG" id="ovb:NB640_09790"/>
<evidence type="ECO:0000256" key="6">
    <source>
        <dbReference type="PIRNR" id="PIRNR002889"/>
    </source>
</evidence>
<dbReference type="Proteomes" id="UP001156215">
    <property type="component" value="Chromosome"/>
</dbReference>
<evidence type="ECO:0000313" key="9">
    <source>
        <dbReference type="EMBL" id="WAW09524.1"/>
    </source>
</evidence>
<keyword evidence="10" id="KW-1185">Reference proteome</keyword>
<evidence type="ECO:0000313" key="10">
    <source>
        <dbReference type="Proteomes" id="UP001156215"/>
    </source>
</evidence>
<comment type="subcellular location">
    <subcellularLocation>
        <location evidence="1 6">Bacterial flagellum basal body</location>
    </subcellularLocation>
</comment>
<dbReference type="PIRSF" id="PIRSF002889">
    <property type="entry name" value="Rod_FlgB"/>
    <property type="match status" value="1"/>
</dbReference>
<evidence type="ECO:0000256" key="3">
    <source>
        <dbReference type="ARBA" id="ARBA00014376"/>
    </source>
</evidence>
<keyword evidence="9" id="KW-0969">Cilium</keyword>
<evidence type="ECO:0000256" key="5">
    <source>
        <dbReference type="ARBA" id="ARBA00024934"/>
    </source>
</evidence>
<dbReference type="GO" id="GO:0030694">
    <property type="term" value="C:bacterial-type flagellum basal body, rod"/>
    <property type="evidence" value="ECO:0007669"/>
    <property type="project" value="InterPro"/>
</dbReference>
<dbReference type="AlphaFoldDB" id="A0A9E9P255"/>
<feature type="domain" description="Flagellar basal body rod protein N-terminal" evidence="8">
    <location>
        <begin position="11"/>
        <end position="38"/>
    </location>
</feature>
<evidence type="ECO:0000256" key="7">
    <source>
        <dbReference type="SAM" id="MobiDB-lite"/>
    </source>
</evidence>
<evidence type="ECO:0000256" key="1">
    <source>
        <dbReference type="ARBA" id="ARBA00004117"/>
    </source>
</evidence>
<evidence type="ECO:0000259" key="8">
    <source>
        <dbReference type="Pfam" id="PF00460"/>
    </source>
</evidence>